<dbReference type="GO" id="GO:0031295">
    <property type="term" value="P:T cell costimulation"/>
    <property type="evidence" value="ECO:0007669"/>
    <property type="project" value="TreeGrafter"/>
</dbReference>
<keyword evidence="10" id="KW-0393">Immunoglobulin domain</keyword>
<evidence type="ECO:0000256" key="4">
    <source>
        <dbReference type="ARBA" id="ARBA00022729"/>
    </source>
</evidence>
<evidence type="ECO:0000256" key="5">
    <source>
        <dbReference type="ARBA" id="ARBA00022989"/>
    </source>
</evidence>
<dbReference type="GO" id="GO:0007166">
    <property type="term" value="P:cell surface receptor signaling pathway"/>
    <property type="evidence" value="ECO:0007669"/>
    <property type="project" value="TreeGrafter"/>
</dbReference>
<keyword evidence="5 11" id="KW-1133">Transmembrane helix</keyword>
<dbReference type="OrthoDB" id="8680608at2759"/>
<dbReference type="InterPro" id="IPR051713">
    <property type="entry name" value="T-cell_Activation_Regulation"/>
</dbReference>
<dbReference type="InterPro" id="IPR053896">
    <property type="entry name" value="BTN3A2-like_Ig-C"/>
</dbReference>
<dbReference type="Pfam" id="PF22705">
    <property type="entry name" value="C2-set_3"/>
    <property type="match status" value="1"/>
</dbReference>
<evidence type="ECO:0000256" key="10">
    <source>
        <dbReference type="ARBA" id="ARBA00023319"/>
    </source>
</evidence>
<dbReference type="Gene3D" id="2.60.40.10">
    <property type="entry name" value="Immunoglobulins"/>
    <property type="match status" value="2"/>
</dbReference>
<dbReference type="GO" id="GO:0009897">
    <property type="term" value="C:external side of plasma membrane"/>
    <property type="evidence" value="ECO:0007669"/>
    <property type="project" value="TreeGrafter"/>
</dbReference>
<dbReference type="Gene3D" id="3.40.50.300">
    <property type="entry name" value="P-loop containing nucleotide triphosphate hydrolases"/>
    <property type="match status" value="1"/>
</dbReference>
<dbReference type="GO" id="GO:0042130">
    <property type="term" value="P:negative regulation of T cell proliferation"/>
    <property type="evidence" value="ECO:0007669"/>
    <property type="project" value="TreeGrafter"/>
</dbReference>
<keyword evidence="15" id="KW-1185">Reference proteome</keyword>
<reference evidence="14" key="2">
    <citation type="submission" date="2025-08" db="UniProtKB">
        <authorList>
            <consortium name="Ensembl"/>
        </authorList>
    </citation>
    <scope>IDENTIFICATION</scope>
</reference>
<feature type="domain" description="Ig-like" evidence="13">
    <location>
        <begin position="141"/>
        <end position="226"/>
    </location>
</feature>
<reference evidence="14" key="3">
    <citation type="submission" date="2025-09" db="UniProtKB">
        <authorList>
            <consortium name="Ensembl"/>
        </authorList>
    </citation>
    <scope>IDENTIFICATION</scope>
</reference>
<dbReference type="Pfam" id="PF07686">
    <property type="entry name" value="V-set"/>
    <property type="match status" value="1"/>
</dbReference>
<evidence type="ECO:0000313" key="15">
    <source>
        <dbReference type="Proteomes" id="UP000472271"/>
    </source>
</evidence>
<evidence type="ECO:0000256" key="7">
    <source>
        <dbReference type="ARBA" id="ARBA00023157"/>
    </source>
</evidence>
<protein>
    <submittedName>
        <fullName evidence="14">Butyrophilin subfamily 1 member A1-like</fullName>
    </submittedName>
</protein>
<keyword evidence="3 11" id="KW-0812">Transmembrane</keyword>
<dbReference type="InParanoid" id="A0A672YAN7"/>
<evidence type="ECO:0000256" key="3">
    <source>
        <dbReference type="ARBA" id="ARBA00022692"/>
    </source>
</evidence>
<dbReference type="InterPro" id="IPR007110">
    <property type="entry name" value="Ig-like_dom"/>
</dbReference>
<dbReference type="Proteomes" id="UP000472271">
    <property type="component" value="Chromosome 12"/>
</dbReference>
<keyword evidence="4 12" id="KW-0732">Signal</keyword>
<dbReference type="SUPFAM" id="SSF48726">
    <property type="entry name" value="Immunoglobulin"/>
    <property type="match status" value="2"/>
</dbReference>
<dbReference type="InterPro" id="IPR013783">
    <property type="entry name" value="Ig-like_fold"/>
</dbReference>
<keyword evidence="6 11" id="KW-0472">Membrane</keyword>
<dbReference type="InterPro" id="IPR036179">
    <property type="entry name" value="Ig-like_dom_sf"/>
</dbReference>
<dbReference type="SMART" id="SM00406">
    <property type="entry name" value="IGv"/>
    <property type="match status" value="1"/>
</dbReference>
<evidence type="ECO:0000313" key="14">
    <source>
        <dbReference type="Ensembl" id="ENSSORP00005001409.1"/>
    </source>
</evidence>
<gene>
    <name evidence="14" type="primary">si:ch211-241b2.5</name>
</gene>
<feature type="signal peptide" evidence="12">
    <location>
        <begin position="1"/>
        <end position="18"/>
    </location>
</feature>
<proteinExistence type="predicted"/>
<evidence type="ECO:0000256" key="8">
    <source>
        <dbReference type="ARBA" id="ARBA00023170"/>
    </source>
</evidence>
<dbReference type="GO" id="GO:0042102">
    <property type="term" value="P:positive regulation of T cell proliferation"/>
    <property type="evidence" value="ECO:0007669"/>
    <property type="project" value="TreeGrafter"/>
</dbReference>
<keyword evidence="8" id="KW-0675">Receptor</keyword>
<evidence type="ECO:0000259" key="13">
    <source>
        <dbReference type="PROSITE" id="PS50835"/>
    </source>
</evidence>
<dbReference type="GO" id="GO:0006955">
    <property type="term" value="P:immune response"/>
    <property type="evidence" value="ECO:0007669"/>
    <property type="project" value="TreeGrafter"/>
</dbReference>
<evidence type="ECO:0000256" key="9">
    <source>
        <dbReference type="ARBA" id="ARBA00023180"/>
    </source>
</evidence>
<accession>A0A672YAN7</accession>
<dbReference type="Ensembl" id="ENSSORT00005001452.1">
    <property type="protein sequence ID" value="ENSSORP00005001409.1"/>
    <property type="gene ID" value="ENSSORG00005000849.1"/>
</dbReference>
<organism evidence="14 15">
    <name type="scientific">Sphaeramia orbicularis</name>
    <name type="common">orbiculate cardinalfish</name>
    <dbReference type="NCBI Taxonomy" id="375764"/>
    <lineage>
        <taxon>Eukaryota</taxon>
        <taxon>Metazoa</taxon>
        <taxon>Chordata</taxon>
        <taxon>Craniata</taxon>
        <taxon>Vertebrata</taxon>
        <taxon>Euteleostomi</taxon>
        <taxon>Actinopterygii</taxon>
        <taxon>Neopterygii</taxon>
        <taxon>Teleostei</taxon>
        <taxon>Neoteleostei</taxon>
        <taxon>Acanthomorphata</taxon>
        <taxon>Gobiaria</taxon>
        <taxon>Kurtiformes</taxon>
        <taxon>Apogonoidei</taxon>
        <taxon>Apogonidae</taxon>
        <taxon>Apogoninae</taxon>
        <taxon>Sphaeramia</taxon>
    </lineage>
</organism>
<evidence type="ECO:0000256" key="1">
    <source>
        <dbReference type="ARBA" id="ARBA00004251"/>
    </source>
</evidence>
<name>A0A672YAN7_9TELE</name>
<dbReference type="SUPFAM" id="SSF52540">
    <property type="entry name" value="P-loop containing nucleoside triphosphate hydrolases"/>
    <property type="match status" value="1"/>
</dbReference>
<comment type="subcellular location">
    <subcellularLocation>
        <location evidence="1">Cell membrane</location>
        <topology evidence="1">Single-pass type I membrane protein</topology>
    </subcellularLocation>
</comment>
<dbReference type="PROSITE" id="PS50835">
    <property type="entry name" value="IG_LIKE"/>
    <property type="match status" value="2"/>
</dbReference>
<dbReference type="InterPro" id="IPR013106">
    <property type="entry name" value="Ig_V-set"/>
</dbReference>
<dbReference type="SMART" id="SM00409">
    <property type="entry name" value="IG"/>
    <property type="match status" value="2"/>
</dbReference>
<dbReference type="InterPro" id="IPR027417">
    <property type="entry name" value="P-loop_NTPase"/>
</dbReference>
<evidence type="ECO:0000256" key="12">
    <source>
        <dbReference type="SAM" id="SignalP"/>
    </source>
</evidence>
<dbReference type="FunFam" id="2.60.40.10:FF:000142">
    <property type="entry name" value="V-set domain-containing T-cell activation inhibitor 1"/>
    <property type="match status" value="1"/>
</dbReference>
<sequence length="507" mass="56739">MDWAVLLILQVMLQPAFSVLFTVEAEQTMYQSEYGGDVVMGCKFQPIPSNSHSGMTVSWDRVSSSPMTRVVYQIKDGVEHLESQDPAYQGRASLLTDGLEKGWAKLKVSKLGISDSGTYRCIVRTNDGFDYKTISLSVIAPYKTVTKHIQKTAEGDGVLLTCQSEGYPESEVLWHNGHLQSLKPNTTSVSTAEQLYKVTSQIHVTSSDKNNYTCSFGNGGASATFHIPDEMPQAKNDAIVVSLCFCVILVAMVIIIVLLYRRKEFITANTPNTRNQLVDNLRRVFSSAACFQKCTVSDEERTKFNTYDQTDLEAILKNHYSKVMETERWNQWEVFCVEELLHRLQNNNSQPAKLQDLLPDDGEILFLEGPPGSGKTTIAHILVSSWTEGPTRVLPNLPDLSSLHLLLYVDCSRVKGDLFQEITTQLSLAGRVSVENELRTMLTSEALLLLDGYKEGNHLFDESLKRFLCDRGGCRVLVTACPGHCPILRETVGTVRLKKLQMQTQKY</sequence>
<dbReference type="AlphaFoldDB" id="A0A672YAN7"/>
<feature type="domain" description="Ig-like" evidence="13">
    <location>
        <begin position="15"/>
        <end position="137"/>
    </location>
</feature>
<keyword evidence="2" id="KW-1003">Cell membrane</keyword>
<keyword evidence="9" id="KW-0325">Glycoprotein</keyword>
<dbReference type="InterPro" id="IPR003599">
    <property type="entry name" value="Ig_sub"/>
</dbReference>
<evidence type="ECO:0000256" key="6">
    <source>
        <dbReference type="ARBA" id="ARBA00023136"/>
    </source>
</evidence>
<keyword evidence="7" id="KW-1015">Disulfide bond</keyword>
<feature type="chain" id="PRO_5025549514" evidence="12">
    <location>
        <begin position="19"/>
        <end position="507"/>
    </location>
</feature>
<evidence type="ECO:0000256" key="2">
    <source>
        <dbReference type="ARBA" id="ARBA00022475"/>
    </source>
</evidence>
<dbReference type="GO" id="GO:0071222">
    <property type="term" value="P:cellular response to lipopolysaccharide"/>
    <property type="evidence" value="ECO:0007669"/>
    <property type="project" value="TreeGrafter"/>
</dbReference>
<evidence type="ECO:0000256" key="11">
    <source>
        <dbReference type="SAM" id="Phobius"/>
    </source>
</evidence>
<feature type="transmembrane region" description="Helical" evidence="11">
    <location>
        <begin position="238"/>
        <end position="260"/>
    </location>
</feature>
<reference evidence="14" key="1">
    <citation type="submission" date="2019-06" db="EMBL/GenBank/DDBJ databases">
        <authorList>
            <consortium name="Wellcome Sanger Institute Data Sharing"/>
        </authorList>
    </citation>
    <scope>NUCLEOTIDE SEQUENCE [LARGE SCALE GENOMIC DNA]</scope>
</reference>
<dbReference type="PANTHER" id="PTHR25466">
    <property type="entry name" value="T-LYMPHOCYTE ACTIVATION ANTIGEN"/>
    <property type="match status" value="1"/>
</dbReference>
<dbReference type="PANTHER" id="PTHR25466:SF3">
    <property type="entry name" value="PROGRAMMED CELL DEATH 1 LIGAND 1"/>
    <property type="match status" value="1"/>
</dbReference>